<accession>A0A829GL56</accession>
<feature type="domain" description="Threonine/serine exporter-like N-terminal" evidence="8">
    <location>
        <begin position="19"/>
        <end position="230"/>
    </location>
</feature>
<proteinExistence type="inferred from homology"/>
<dbReference type="GO" id="GO:0015744">
    <property type="term" value="P:succinate transport"/>
    <property type="evidence" value="ECO:0007669"/>
    <property type="project" value="TreeGrafter"/>
</dbReference>
<evidence type="ECO:0000256" key="4">
    <source>
        <dbReference type="ARBA" id="ARBA00022989"/>
    </source>
</evidence>
<evidence type="ECO:0000256" key="7">
    <source>
        <dbReference type="SAM" id="Phobius"/>
    </source>
</evidence>
<dbReference type="PANTHER" id="PTHR34390">
    <property type="entry name" value="UPF0442 PROTEIN YJJB-RELATED"/>
    <property type="match status" value="1"/>
</dbReference>
<sequence length="261" mass="28965">MTHSVERQDTAIQNQVLATCLLAGRIMIEGGSEMYRVEDTMRRIAVNAGEPQTLVFTTPTGIFASIENQPYIQERPISKRSIDMEKVTRVNQLSRSFAADQIDLDELHAALIKLDQNTPFFPIWLQVVSAAVVSMTLMVLFAQQYDWLDMPLAAAVGALGFLVDIKVNAVTNIRFISELLGALVVGLTAWLGVRLGLGHNLDFIIIGAIMPLVPGVAITNSIRDMLAGTFAVRYGPRDGSHFERLCHRCWYCYDLPVLLKT</sequence>
<evidence type="ECO:0000313" key="10">
    <source>
        <dbReference type="Proteomes" id="UP000014316"/>
    </source>
</evidence>
<keyword evidence="5 7" id="KW-0472">Membrane</keyword>
<feature type="transmembrane region" description="Helical" evidence="7">
    <location>
        <begin position="203"/>
        <end position="222"/>
    </location>
</feature>
<dbReference type="GO" id="GO:0005886">
    <property type="term" value="C:plasma membrane"/>
    <property type="evidence" value="ECO:0007669"/>
    <property type="project" value="UniProtKB-SubCell"/>
</dbReference>
<comment type="similarity">
    <text evidence="6">Belongs to the ThrE exporter (TC 2.A.79) family.</text>
</comment>
<feature type="transmembrane region" description="Helical" evidence="7">
    <location>
        <begin position="148"/>
        <end position="167"/>
    </location>
</feature>
<feature type="transmembrane region" description="Helical" evidence="7">
    <location>
        <begin position="123"/>
        <end position="142"/>
    </location>
</feature>
<keyword evidence="2" id="KW-1003">Cell membrane</keyword>
<evidence type="ECO:0000256" key="2">
    <source>
        <dbReference type="ARBA" id="ARBA00022475"/>
    </source>
</evidence>
<evidence type="ECO:0000313" key="9">
    <source>
        <dbReference type="EMBL" id="EPC58305.1"/>
    </source>
</evidence>
<dbReference type="InterPro" id="IPR010619">
    <property type="entry name" value="ThrE-like_N"/>
</dbReference>
<dbReference type="PANTHER" id="PTHR34390:SF2">
    <property type="entry name" value="SUCCINATE TRANSPORTER SUBUNIT YJJP-RELATED"/>
    <property type="match status" value="1"/>
</dbReference>
<dbReference type="Proteomes" id="UP000014316">
    <property type="component" value="Unassembled WGS sequence"/>
</dbReference>
<dbReference type="Pfam" id="PF06738">
    <property type="entry name" value="ThrE"/>
    <property type="match status" value="1"/>
</dbReference>
<dbReference type="InterPro" id="IPR050539">
    <property type="entry name" value="ThrE_Dicarb/AminoAcid_Exp"/>
</dbReference>
<feature type="transmembrane region" description="Helical" evidence="7">
    <location>
        <begin position="179"/>
        <end position="197"/>
    </location>
</feature>
<keyword evidence="3 7" id="KW-0812">Transmembrane</keyword>
<dbReference type="GO" id="GO:0022857">
    <property type="term" value="F:transmembrane transporter activity"/>
    <property type="evidence" value="ECO:0007669"/>
    <property type="project" value="InterPro"/>
</dbReference>
<comment type="caution">
    <text evidence="9">The sequence shown here is derived from an EMBL/GenBank/DDBJ whole genome shotgun (WGS) entry which is preliminary data.</text>
</comment>
<protein>
    <recommendedName>
        <fullName evidence="8">Threonine/serine exporter-like N-terminal domain-containing protein</fullName>
    </recommendedName>
</protein>
<reference evidence="9 10" key="1">
    <citation type="journal article" date="2013" name="PLoS ONE">
        <title>Lactobacillus paracasei comparative genomics: towards species pan-genome definition and exploitation of diversity.</title>
        <authorList>
            <person name="Smokvina T."/>
            <person name="Wels M."/>
            <person name="Polka J."/>
            <person name="Chervaux C."/>
            <person name="Brisse S."/>
            <person name="Boekhorst J."/>
            <person name="van Hylckama Vlieg J.E."/>
            <person name="Siezen R.J."/>
        </authorList>
    </citation>
    <scope>NUCLEOTIDE SEQUENCE [LARGE SCALE GENOMIC DNA]</scope>
    <source>
        <strain evidence="9 10">Lpp123</strain>
    </source>
</reference>
<dbReference type="EMBL" id="ANJW01000098">
    <property type="protein sequence ID" value="EPC58305.1"/>
    <property type="molecule type" value="Genomic_DNA"/>
</dbReference>
<name>A0A829GL56_LACPA</name>
<comment type="subcellular location">
    <subcellularLocation>
        <location evidence="1">Cell membrane</location>
        <topology evidence="1">Multi-pass membrane protein</topology>
    </subcellularLocation>
</comment>
<evidence type="ECO:0000256" key="1">
    <source>
        <dbReference type="ARBA" id="ARBA00004651"/>
    </source>
</evidence>
<evidence type="ECO:0000256" key="6">
    <source>
        <dbReference type="ARBA" id="ARBA00034125"/>
    </source>
</evidence>
<evidence type="ECO:0000256" key="5">
    <source>
        <dbReference type="ARBA" id="ARBA00023136"/>
    </source>
</evidence>
<organism evidence="9 10">
    <name type="scientific">Lacticaseibacillus paracasei subsp. paracasei Lpp123</name>
    <dbReference type="NCBI Taxonomy" id="1256201"/>
    <lineage>
        <taxon>Bacteria</taxon>
        <taxon>Bacillati</taxon>
        <taxon>Bacillota</taxon>
        <taxon>Bacilli</taxon>
        <taxon>Lactobacillales</taxon>
        <taxon>Lactobacillaceae</taxon>
        <taxon>Lacticaseibacillus</taxon>
    </lineage>
</organism>
<keyword evidence="4 7" id="KW-1133">Transmembrane helix</keyword>
<gene>
    <name evidence="9" type="ORF">Lpp123_01814</name>
</gene>
<evidence type="ECO:0000256" key="3">
    <source>
        <dbReference type="ARBA" id="ARBA00022692"/>
    </source>
</evidence>
<dbReference type="AlphaFoldDB" id="A0A829GL56"/>
<evidence type="ECO:0000259" key="8">
    <source>
        <dbReference type="Pfam" id="PF06738"/>
    </source>
</evidence>